<evidence type="ECO:0000256" key="10">
    <source>
        <dbReference type="ARBA" id="ARBA00023159"/>
    </source>
</evidence>
<protein>
    <submittedName>
        <fullName evidence="17">Oasis</fullName>
    </submittedName>
</protein>
<reference evidence="17" key="1">
    <citation type="journal article" date="2015" name="Biol. Open">
        <title>Nodal signaling is required for mesodermal and ventral but not for dorsal fates in the indirect developing hemichordate, Ptychodera flava.</title>
        <authorList>
            <person name="Rottinger E."/>
            <person name="DuBuc T.Q."/>
            <person name="Amiel A.R."/>
            <person name="Martindale M.Q."/>
        </authorList>
    </citation>
    <scope>NUCLEOTIDE SEQUENCE</scope>
</reference>
<dbReference type="EMBL" id="KP133107">
    <property type="protein sequence ID" value="AJS19031.1"/>
    <property type="molecule type" value="mRNA"/>
</dbReference>
<keyword evidence="3" id="KW-0812">Transmembrane</keyword>
<dbReference type="PANTHER" id="PTHR45996">
    <property type="entry name" value="AGAP001464-PB"/>
    <property type="match status" value="1"/>
</dbReference>
<evidence type="ECO:0000256" key="11">
    <source>
        <dbReference type="ARBA" id="ARBA00023163"/>
    </source>
</evidence>
<keyword evidence="6" id="KW-1133">Transmembrane helix</keyword>
<comment type="subcellular location">
    <subcellularLocation>
        <location evidence="1">Endoplasmic reticulum membrane</location>
        <topology evidence="1">Single-pass type II membrane protein</topology>
    </subcellularLocation>
</comment>
<feature type="compositionally biased region" description="Polar residues" evidence="15">
    <location>
        <begin position="68"/>
        <end position="92"/>
    </location>
</feature>
<keyword evidence="7" id="KW-0805">Transcription regulation</keyword>
<feature type="domain" description="BZIP" evidence="16">
    <location>
        <begin position="216"/>
        <end position="279"/>
    </location>
</feature>
<evidence type="ECO:0000256" key="6">
    <source>
        <dbReference type="ARBA" id="ARBA00022989"/>
    </source>
</evidence>
<dbReference type="GO" id="GO:0000981">
    <property type="term" value="F:DNA-binding transcription factor activity, RNA polymerase II-specific"/>
    <property type="evidence" value="ECO:0007669"/>
    <property type="project" value="TreeGrafter"/>
</dbReference>
<evidence type="ECO:0000256" key="12">
    <source>
        <dbReference type="ARBA" id="ARBA00023180"/>
    </source>
</evidence>
<keyword evidence="5" id="KW-0735">Signal-anchor</keyword>
<evidence type="ECO:0000313" key="17">
    <source>
        <dbReference type="EMBL" id="AJS19031.1"/>
    </source>
</evidence>
<dbReference type="FunFam" id="1.20.5.170:FF:000042">
    <property type="entry name" value="Cyclic AMP-responsive element-binding protein 3-like protein 3"/>
    <property type="match status" value="1"/>
</dbReference>
<dbReference type="GeneID" id="139121355"/>
<sequence length="462" mass="51449">METSSTAVLDLLFESDGVLIDDAFIGSTSTSPITIADETTSKQDTVNIDEFFSSLLPLDDTADLTGEFSPQQCTSPLNSDSGISEDNGQSEASPLPYENGEINGISLYDQTMDTSSIFITSSKDIESCTATVCDEDLQFGDWTDDYKLSDSEKIKTTLPFTVHDVKNEQNLLASTEQMELKKYPELILTEEEKRLLKEMNAVLPSDMPLTKDEERTLKAVRRKIRNKQSAQESRKRKKEYVDGLEHRVTACTKQNIELQRKVERLEKQNVSLVEQLKKLQTLITRTSTKTTQTSTCVMVLLVSFALLIVPSYNPFKSSQPAAYEPTGVVTRTLKENTVPPVTETMVVGGDPYSFTKSPEENWPPEAPKSVLGDDLAFEKTKEKESVDGVAVQNALNEDSDKLNVVSDEAGQHMPVKLSNRDVVNIRNDKPVAKVNKTTVGKDIHQAQRHNDARKHALVNDEM</sequence>
<dbReference type="GO" id="GO:0005634">
    <property type="term" value="C:nucleus"/>
    <property type="evidence" value="ECO:0007669"/>
    <property type="project" value="TreeGrafter"/>
</dbReference>
<evidence type="ECO:0000256" key="4">
    <source>
        <dbReference type="ARBA" id="ARBA00022824"/>
    </source>
</evidence>
<dbReference type="SMART" id="SM00338">
    <property type="entry name" value="BRLZ"/>
    <property type="match status" value="1"/>
</dbReference>
<evidence type="ECO:0000256" key="7">
    <source>
        <dbReference type="ARBA" id="ARBA00023015"/>
    </source>
</evidence>
<dbReference type="Pfam" id="PF00170">
    <property type="entry name" value="bZIP_1"/>
    <property type="match status" value="1"/>
</dbReference>
<evidence type="ECO:0000256" key="15">
    <source>
        <dbReference type="SAM" id="MobiDB-lite"/>
    </source>
</evidence>
<dbReference type="GO" id="GO:0005789">
    <property type="term" value="C:endoplasmic reticulum membrane"/>
    <property type="evidence" value="ECO:0007669"/>
    <property type="project" value="UniProtKB-SubCell"/>
</dbReference>
<keyword evidence="14" id="KW-0175">Coiled coil</keyword>
<evidence type="ECO:0000256" key="8">
    <source>
        <dbReference type="ARBA" id="ARBA00023125"/>
    </source>
</evidence>
<keyword evidence="4" id="KW-0256">Endoplasmic reticulum</keyword>
<keyword evidence="10" id="KW-0010">Activator</keyword>
<comment type="similarity">
    <text evidence="2">Belongs to the bZIP family. ATF subfamily.</text>
</comment>
<keyword evidence="9" id="KW-0472">Membrane</keyword>
<evidence type="ECO:0000256" key="13">
    <source>
        <dbReference type="ARBA" id="ARBA00023242"/>
    </source>
</evidence>
<dbReference type="PROSITE" id="PS00036">
    <property type="entry name" value="BZIP_BASIC"/>
    <property type="match status" value="1"/>
</dbReference>
<organism evidence="17">
    <name type="scientific">Ptychodera flava</name>
    <name type="common">Acorn worm</name>
    <dbReference type="NCBI Taxonomy" id="63121"/>
    <lineage>
        <taxon>Eukaryota</taxon>
        <taxon>Metazoa</taxon>
        <taxon>Hemichordata</taxon>
        <taxon>Enteropneusta</taxon>
        <taxon>Ptychoderidae</taxon>
        <taxon>Ptychodera</taxon>
    </lineage>
</organism>
<evidence type="ECO:0000256" key="9">
    <source>
        <dbReference type="ARBA" id="ARBA00023136"/>
    </source>
</evidence>
<keyword evidence="8" id="KW-0238">DNA-binding</keyword>
<evidence type="ECO:0000256" key="3">
    <source>
        <dbReference type="ARBA" id="ARBA00022692"/>
    </source>
</evidence>
<name>A0A0D3S0E9_PTYFL</name>
<dbReference type="RefSeq" id="XP_070542277.1">
    <property type="nucleotide sequence ID" value="XM_070686176.1"/>
</dbReference>
<proteinExistence type="evidence at transcript level"/>
<dbReference type="AlphaFoldDB" id="A0A0D3S0E9"/>
<dbReference type="PANTHER" id="PTHR45996:SF3">
    <property type="entry name" value="CREB-H TRANSCRIPTION FACTOR HOMOLOG LET-607"/>
    <property type="match status" value="1"/>
</dbReference>
<dbReference type="InterPro" id="IPR051381">
    <property type="entry name" value="CREB_ATF_subfamily"/>
</dbReference>
<feature type="region of interest" description="Disordered" evidence="15">
    <location>
        <begin position="65"/>
        <end position="98"/>
    </location>
</feature>
<evidence type="ECO:0000256" key="1">
    <source>
        <dbReference type="ARBA" id="ARBA00004648"/>
    </source>
</evidence>
<dbReference type="Gene3D" id="1.20.5.170">
    <property type="match status" value="1"/>
</dbReference>
<dbReference type="GO" id="GO:0000978">
    <property type="term" value="F:RNA polymerase II cis-regulatory region sequence-specific DNA binding"/>
    <property type="evidence" value="ECO:0007669"/>
    <property type="project" value="TreeGrafter"/>
</dbReference>
<dbReference type="CDD" id="cd14689">
    <property type="entry name" value="bZIP_CREB3"/>
    <property type="match status" value="1"/>
</dbReference>
<evidence type="ECO:0000256" key="2">
    <source>
        <dbReference type="ARBA" id="ARBA00009050"/>
    </source>
</evidence>
<keyword evidence="11" id="KW-0804">Transcription</keyword>
<evidence type="ECO:0000259" key="16">
    <source>
        <dbReference type="PROSITE" id="PS50217"/>
    </source>
</evidence>
<evidence type="ECO:0000256" key="5">
    <source>
        <dbReference type="ARBA" id="ARBA00022968"/>
    </source>
</evidence>
<dbReference type="SUPFAM" id="SSF57959">
    <property type="entry name" value="Leucine zipper domain"/>
    <property type="match status" value="1"/>
</dbReference>
<dbReference type="PROSITE" id="PS50217">
    <property type="entry name" value="BZIP"/>
    <property type="match status" value="1"/>
</dbReference>
<dbReference type="InterPro" id="IPR046347">
    <property type="entry name" value="bZIP_sf"/>
</dbReference>
<accession>A0A0D3S0E9</accession>
<keyword evidence="12" id="KW-0325">Glycoprotein</keyword>
<evidence type="ECO:0000256" key="14">
    <source>
        <dbReference type="SAM" id="Coils"/>
    </source>
</evidence>
<keyword evidence="13" id="KW-0539">Nucleus</keyword>
<feature type="coiled-coil region" evidence="14">
    <location>
        <begin position="248"/>
        <end position="282"/>
    </location>
</feature>
<dbReference type="InterPro" id="IPR004827">
    <property type="entry name" value="bZIP"/>
</dbReference>